<comment type="caution">
    <text evidence="9">The sequence shown here is derived from an EMBL/GenBank/DDBJ whole genome shotgun (WGS) entry which is preliminary data.</text>
</comment>
<evidence type="ECO:0000313" key="10">
    <source>
        <dbReference type="Proteomes" id="UP000887013"/>
    </source>
</evidence>
<dbReference type="Pfam" id="PF08205">
    <property type="entry name" value="C2-set_2"/>
    <property type="match status" value="1"/>
</dbReference>
<evidence type="ECO:0000259" key="7">
    <source>
        <dbReference type="PROSITE" id="PS50835"/>
    </source>
</evidence>
<dbReference type="InterPro" id="IPR013162">
    <property type="entry name" value="CD80_C2-set"/>
</dbReference>
<dbReference type="InterPro" id="IPR036116">
    <property type="entry name" value="FN3_sf"/>
</dbReference>
<dbReference type="InterPro" id="IPR013783">
    <property type="entry name" value="Ig-like_fold"/>
</dbReference>
<protein>
    <submittedName>
        <fullName evidence="9">Uncharacterized protein</fullName>
    </submittedName>
</protein>
<organism evidence="9 10">
    <name type="scientific">Nephila pilipes</name>
    <name type="common">Giant wood spider</name>
    <name type="synonym">Nephila maculata</name>
    <dbReference type="NCBI Taxonomy" id="299642"/>
    <lineage>
        <taxon>Eukaryota</taxon>
        <taxon>Metazoa</taxon>
        <taxon>Ecdysozoa</taxon>
        <taxon>Arthropoda</taxon>
        <taxon>Chelicerata</taxon>
        <taxon>Arachnida</taxon>
        <taxon>Araneae</taxon>
        <taxon>Araneomorphae</taxon>
        <taxon>Entelegynae</taxon>
        <taxon>Araneoidea</taxon>
        <taxon>Nephilidae</taxon>
        <taxon>Nephila</taxon>
    </lineage>
</organism>
<keyword evidence="2" id="KW-0677">Repeat</keyword>
<accession>A0A8X6TGD3</accession>
<dbReference type="CDD" id="cd00096">
    <property type="entry name" value="Ig"/>
    <property type="match status" value="1"/>
</dbReference>
<dbReference type="SUPFAM" id="SSF49265">
    <property type="entry name" value="Fibronectin type III"/>
    <property type="match status" value="1"/>
</dbReference>
<dbReference type="GO" id="GO:0016020">
    <property type="term" value="C:membrane"/>
    <property type="evidence" value="ECO:0007669"/>
    <property type="project" value="UniProtKB-SubCell"/>
</dbReference>
<dbReference type="AlphaFoldDB" id="A0A8X6TGD3"/>
<dbReference type="Pfam" id="PF07679">
    <property type="entry name" value="I-set"/>
    <property type="match status" value="1"/>
</dbReference>
<keyword evidence="4" id="KW-1015">Disulfide bond</keyword>
<feature type="domain" description="Ig-like" evidence="7">
    <location>
        <begin position="1"/>
        <end position="115"/>
    </location>
</feature>
<dbReference type="PANTHER" id="PTHR23278:SF19">
    <property type="entry name" value="OBSCURIN"/>
    <property type="match status" value="1"/>
</dbReference>
<dbReference type="Proteomes" id="UP000887013">
    <property type="component" value="Unassembled WGS sequence"/>
</dbReference>
<evidence type="ECO:0000256" key="4">
    <source>
        <dbReference type="ARBA" id="ARBA00023157"/>
    </source>
</evidence>
<dbReference type="SMART" id="SM00060">
    <property type="entry name" value="FN3"/>
    <property type="match status" value="1"/>
</dbReference>
<dbReference type="CDD" id="cd00063">
    <property type="entry name" value="FN3"/>
    <property type="match status" value="1"/>
</dbReference>
<dbReference type="PROSITE" id="PS50853">
    <property type="entry name" value="FN3"/>
    <property type="match status" value="1"/>
</dbReference>
<feature type="domain" description="Ig-like" evidence="7">
    <location>
        <begin position="129"/>
        <end position="224"/>
    </location>
</feature>
<dbReference type="GO" id="GO:0009653">
    <property type="term" value="P:anatomical structure morphogenesis"/>
    <property type="evidence" value="ECO:0007669"/>
    <property type="project" value="UniProtKB-ARBA"/>
</dbReference>
<evidence type="ECO:0000313" key="9">
    <source>
        <dbReference type="EMBL" id="GFT06899.1"/>
    </source>
</evidence>
<dbReference type="InterPro" id="IPR003599">
    <property type="entry name" value="Ig_sub"/>
</dbReference>
<dbReference type="SUPFAM" id="SSF48726">
    <property type="entry name" value="Immunoglobulin"/>
    <property type="match status" value="4"/>
</dbReference>
<dbReference type="InterPro" id="IPR003598">
    <property type="entry name" value="Ig_sub2"/>
</dbReference>
<evidence type="ECO:0000259" key="8">
    <source>
        <dbReference type="PROSITE" id="PS50853"/>
    </source>
</evidence>
<name>A0A8X6TGD3_NEPPI</name>
<keyword evidence="3 6" id="KW-0472">Membrane</keyword>
<dbReference type="Pfam" id="PF13927">
    <property type="entry name" value="Ig_3"/>
    <property type="match status" value="1"/>
</dbReference>
<evidence type="ECO:0000256" key="2">
    <source>
        <dbReference type="ARBA" id="ARBA00022737"/>
    </source>
</evidence>
<keyword evidence="6" id="KW-0812">Transmembrane</keyword>
<dbReference type="EMBL" id="BMAW01008116">
    <property type="protein sequence ID" value="GFT06899.1"/>
    <property type="molecule type" value="Genomic_DNA"/>
</dbReference>
<comment type="subcellular location">
    <subcellularLocation>
        <location evidence="1">Membrane</location>
        <topology evidence="1">Single-pass membrane protein</topology>
    </subcellularLocation>
</comment>
<feature type="domain" description="Ig-like" evidence="7">
    <location>
        <begin position="331"/>
        <end position="411"/>
    </location>
</feature>
<gene>
    <name evidence="9" type="ORF">NPIL_537671</name>
</gene>
<dbReference type="GO" id="GO:0030154">
    <property type="term" value="P:cell differentiation"/>
    <property type="evidence" value="ECO:0007669"/>
    <property type="project" value="UniProtKB-ARBA"/>
</dbReference>
<dbReference type="InterPro" id="IPR003961">
    <property type="entry name" value="FN3_dom"/>
</dbReference>
<dbReference type="SMART" id="SM00409">
    <property type="entry name" value="IG"/>
    <property type="match status" value="5"/>
</dbReference>
<evidence type="ECO:0000256" key="3">
    <source>
        <dbReference type="ARBA" id="ARBA00023136"/>
    </source>
</evidence>
<sequence>MMEYKLLKITRDLPQVEAVAGNSAEIPCNVSTPLEDDEASLILWYRVDMPNPIYTLDVRNMPLNGARHFPISEMEGRAYFNVSVHPPVLVINPVSSSDKADYKCRVDLKRSRTLILHSRLDVIEPPGDPIVMDEHGQHLHDIIGPYDEGSTLRFICEVDGGDPSPEVTWWQGSSLLDDTYNVTQQAFVRNEMVVNKIQRSDWMTEFTCKASNTNATNPKEASLLLDMNLYPLEVNIIIPDVPIMAGDQQDVTCETRGSRPKAMMSWWLENEEIRVVTLDTHTEDGNITLSTLRFTPRPEDNGKTLICKSVNPVLPKTTLQTETKLEVQYLPILNLTFGPSTSEDDVKEGANIYLECNVNANPSIHNISWEFKDRLLLTNAAMGIIIMNQTLILQRVRKDHQGIYRCFAFNSIGKGSSNVLYLLVQFAPVCKFLNPVFFGISTTETVNLTCDVEANPSDVHFLWSFNNSVLGENFTNLSTESNSSFILYTPKREDGYGTFMCWGKNTVGMQKDACIFKVIPAGPPEPTHECIVINRTSHSLAVDCKAGYNGSLSPLYHMEIYNSVDEYMADNVTNGVRPSFDVSGLSPSTSYVLVIYASNSKGRSKSVALVAATLSPPKKRTAREVSGPINIVFGVVIGIVAITVLLSIVVIIILRSRRARNVHEKDSSIADGSFECEMEKKELEDSQDANGKGPDIIPHSKDPEVFHLEGYLDDVHRSECLQKQDSPPTEYIRLKYMHTVL</sequence>
<evidence type="ECO:0000256" key="5">
    <source>
        <dbReference type="SAM" id="MobiDB-lite"/>
    </source>
</evidence>
<dbReference type="InterPro" id="IPR007110">
    <property type="entry name" value="Ig-like_dom"/>
</dbReference>
<dbReference type="InterPro" id="IPR013098">
    <property type="entry name" value="Ig_I-set"/>
</dbReference>
<dbReference type="PANTHER" id="PTHR23278">
    <property type="entry name" value="SIDESTEP PROTEIN"/>
    <property type="match status" value="1"/>
</dbReference>
<feature type="domain" description="Ig-like" evidence="7">
    <location>
        <begin position="231"/>
        <end position="326"/>
    </location>
</feature>
<keyword evidence="10" id="KW-1185">Reference proteome</keyword>
<proteinExistence type="predicted"/>
<feature type="transmembrane region" description="Helical" evidence="6">
    <location>
        <begin position="631"/>
        <end position="654"/>
    </location>
</feature>
<dbReference type="SMART" id="SM00408">
    <property type="entry name" value="IGc2"/>
    <property type="match status" value="4"/>
</dbReference>
<dbReference type="Gene3D" id="2.60.40.10">
    <property type="entry name" value="Immunoglobulins"/>
    <property type="match status" value="6"/>
</dbReference>
<dbReference type="PROSITE" id="PS50835">
    <property type="entry name" value="IG_LIKE"/>
    <property type="match status" value="5"/>
</dbReference>
<reference evidence="9" key="1">
    <citation type="submission" date="2020-08" db="EMBL/GenBank/DDBJ databases">
        <title>Multicomponent nature underlies the extraordinary mechanical properties of spider dragline silk.</title>
        <authorList>
            <person name="Kono N."/>
            <person name="Nakamura H."/>
            <person name="Mori M."/>
            <person name="Yoshida Y."/>
            <person name="Ohtoshi R."/>
            <person name="Malay A.D."/>
            <person name="Moran D.A.P."/>
            <person name="Tomita M."/>
            <person name="Numata K."/>
            <person name="Arakawa K."/>
        </authorList>
    </citation>
    <scope>NUCLEOTIDE SEQUENCE</scope>
</reference>
<dbReference type="OrthoDB" id="10055806at2759"/>
<evidence type="ECO:0000256" key="6">
    <source>
        <dbReference type="SAM" id="Phobius"/>
    </source>
</evidence>
<feature type="domain" description="Ig-like" evidence="7">
    <location>
        <begin position="444"/>
        <end position="501"/>
    </location>
</feature>
<dbReference type="Pfam" id="PF00047">
    <property type="entry name" value="ig"/>
    <property type="match status" value="1"/>
</dbReference>
<feature type="domain" description="Fibronectin type-III" evidence="8">
    <location>
        <begin position="523"/>
        <end position="617"/>
    </location>
</feature>
<keyword evidence="6" id="KW-1133">Transmembrane helix</keyword>
<feature type="region of interest" description="Disordered" evidence="5">
    <location>
        <begin position="680"/>
        <end position="702"/>
    </location>
</feature>
<dbReference type="InterPro" id="IPR013151">
    <property type="entry name" value="Immunoglobulin_dom"/>
</dbReference>
<dbReference type="InterPro" id="IPR036179">
    <property type="entry name" value="Ig-like_dom_sf"/>
</dbReference>
<evidence type="ECO:0000256" key="1">
    <source>
        <dbReference type="ARBA" id="ARBA00004167"/>
    </source>
</evidence>